<gene>
    <name evidence="4" type="primary">LOC111129490</name>
</gene>
<sequence>MEDLKRRLEFDNVAIQRQALNKLREEVRKSLSQENKLTASSAKSAACKLMEEKCGAMETVVAKATCSLMVELVKDGLAEFSSVLESFLNQVPNSKNLCGIVQGTSDLLLWQAVVLAGTKDGYTNPYTLRSPPHPFITILTNQPDSWLLLGNQVTRIFGLKDLRLQELALDILEPFLKFVFAEPLNSPQFQPMRMCLEREMLSLASQSQESRTRRTITGFLASILPCLQVKDKVSLGRTALLVMGVTDVCLEHVTETEKDLRKLMTFLLDLCWEFLAQSLDGSMVTRYLTRAAEVAPNALVSDDNFISLAALLVRTDAEDAQKLLYPVMKALESSSEQDPSVIAVTSLVLPLLQFLSLPTSGPTTDRCKPVISLTAKILKSIEERIKKPRQKDTQVPPLSNSHLTSSSYLNNSYSLLARALEGDDRLPGPWLQNLTNTVPKMKSVPVQVTAITSALFILSPGKPWADQSLKALQTISKADVQQANYFLPLYIYQMNKDVSPEFKLSIMKAIPSIAQHKFCIPPVLKAIQMFGSSPRLKALSIQLLTDLWKIQDRSFPYLLKAITEPAPGVLTMEGVDEVKLAKVKAIRDVCMLRGEQHGSDVLSPLSDILESSTQEEDSPVVSLALEGLYYLCKAEVVDILSLWSALGDKLVHDTRSIVQERICQLFALLPELEVKTEEFEKLQHYAVASLWLFALGPHAAVSVAAWKALSLFNTTSFKLSHIPDQVKEDIVRKAEAMIARGDNPDLTVEDVVTDIPGVCFTRLMDIIPAQVLEGYSEFLSKQVGSEVRNLPRGVYHTSARRLGAETSQSKTLETLPAFLQQQYDKCRQPGLRPGLAAGLLFTYDPPMEVGRDGRPRVHYSITHSKSFYHMFTTLLHEVIFQPSDWMKVLHLPQAWFAFMDRLFSSAVEGRRAEIDLQLKKDHIGREEAESKQKKAWLWVRDKLTDMIKTAARESPNVQGNAILSLGGLALVSQKYWSDLDKESQGQLDQVKEFQSQAHWLTVVMDTLMSLMDVTFKPKGGILGICQQRSVEDRISASFLTQASAVLTLCQLVPVMINSDVNRIFGLLDRLTGWLPGQPKAPEAPVLHMAYGVGLGGLLGRLFEEHFMETCGSSERVQVWKSLDKLEEAGLTGKEESVGYMLGLGQAVSALCNDSQTEARAHVLSVIDKLQSLLESQSLEHQILIVDLALISSVAFNANILSADKVLSIIDRILDFQKKAAESSAVAVASGLMLHSFNKARISTLTDQQMALHQVWTHSLSLQESAPMVRIAALSGLMSLIGSQRNLTAGADGPFLSLGDINVDEVLKVVKQVITTGDDLGVQNNAAWMLGQYYMSTSGVRETRTSVPSSLSYLPESSLLRATVDFLINAGKKGPEAVTSPQVECCLQSLGVGQSLPPVHWAGILTPLMRLNFSDEVKKLCLQVGISQSASSSTASLFVSSWLTPPLLRTLKEPCRCLLYDELPALVTTVSPATLTLLLEAMQSETRSPRLHGLYGLHRALKVPDPPNAVKGVLLNCLKNVYKAWRNEMDHKVLHLLTECVGSVADEVFDELTEADFSGAGDHYLSCFVRCYLLAQGRQPLALLNRCIDSTLNCPESDTPELTSLFNHAFWHVRQSSAESNGDLHCRQWLLELLGHTRNLATGAVTLAENVKDKQKVIQSAVRLAASAITIWTSSSTALIYNINPDYLTNIYPCTPFIEGHDVTLSECPESPVDVLPSCVSGLEVEPWSQISLKVLDWLSLMQKMQPSFSPILSAAEIGLKHSTDFKRASTWTDILHRYKTGIMA</sequence>
<dbReference type="Proteomes" id="UP000694844">
    <property type="component" value="Chromosome 4"/>
</dbReference>
<name>A0A8B8DX79_CRAVI</name>
<dbReference type="OrthoDB" id="6125419at2759"/>
<dbReference type="PANTHER" id="PTHR16212:SF4">
    <property type="entry name" value="FOCADHESIN"/>
    <property type="match status" value="1"/>
</dbReference>
<protein>
    <submittedName>
        <fullName evidence="4">Focadhesin-like</fullName>
    </submittedName>
</protein>
<dbReference type="SUPFAM" id="SSF48371">
    <property type="entry name" value="ARM repeat"/>
    <property type="match status" value="2"/>
</dbReference>
<dbReference type="InterPro" id="IPR021392">
    <property type="entry name" value="Focadhesin_C"/>
</dbReference>
<accession>A0A8B8DX79</accession>
<dbReference type="InterPro" id="IPR022542">
    <property type="entry name" value="FOCAD/RST1_DUF3730"/>
</dbReference>
<evidence type="ECO:0000313" key="3">
    <source>
        <dbReference type="Proteomes" id="UP000694844"/>
    </source>
</evidence>
<dbReference type="KEGG" id="cvn:111129490"/>
<evidence type="ECO:0000259" key="1">
    <source>
        <dbReference type="Pfam" id="PF11229"/>
    </source>
</evidence>
<dbReference type="GeneID" id="111129490"/>
<feature type="domain" description="Focadhesin C-terminal" evidence="1">
    <location>
        <begin position="1217"/>
        <end position="1773"/>
    </location>
</feature>
<dbReference type="PANTHER" id="PTHR16212">
    <property type="entry name" value="FOCADHESIN FAMILY MEMBER"/>
    <property type="match status" value="1"/>
</dbReference>
<organism evidence="3 4">
    <name type="scientific">Crassostrea virginica</name>
    <name type="common">Eastern oyster</name>
    <dbReference type="NCBI Taxonomy" id="6565"/>
    <lineage>
        <taxon>Eukaryota</taxon>
        <taxon>Metazoa</taxon>
        <taxon>Spiralia</taxon>
        <taxon>Lophotrochozoa</taxon>
        <taxon>Mollusca</taxon>
        <taxon>Bivalvia</taxon>
        <taxon>Autobranchia</taxon>
        <taxon>Pteriomorphia</taxon>
        <taxon>Ostreida</taxon>
        <taxon>Ostreoidea</taxon>
        <taxon>Ostreidae</taxon>
        <taxon>Crassostrea</taxon>
    </lineage>
</organism>
<dbReference type="InterPro" id="IPR016024">
    <property type="entry name" value="ARM-type_fold"/>
</dbReference>
<dbReference type="Pfam" id="PF11229">
    <property type="entry name" value="Focadhesin"/>
    <property type="match status" value="1"/>
</dbReference>
<feature type="domain" description="DUF3730" evidence="2">
    <location>
        <begin position="487"/>
        <end position="709"/>
    </location>
</feature>
<evidence type="ECO:0000313" key="4">
    <source>
        <dbReference type="RefSeq" id="XP_022331606.1"/>
    </source>
</evidence>
<evidence type="ECO:0000259" key="2">
    <source>
        <dbReference type="Pfam" id="PF12530"/>
    </source>
</evidence>
<proteinExistence type="predicted"/>
<dbReference type="GO" id="GO:0060147">
    <property type="term" value="P:regulation of post-transcriptional gene silencing"/>
    <property type="evidence" value="ECO:0007669"/>
    <property type="project" value="InterPro"/>
</dbReference>
<dbReference type="Pfam" id="PF12530">
    <property type="entry name" value="DUF3730"/>
    <property type="match status" value="1"/>
</dbReference>
<dbReference type="InterPro" id="IPR045163">
    <property type="entry name" value="Focadhesin/RST1"/>
</dbReference>
<dbReference type="RefSeq" id="XP_022331606.1">
    <property type="nucleotide sequence ID" value="XM_022475898.1"/>
</dbReference>
<reference evidence="4" key="1">
    <citation type="submission" date="2025-08" db="UniProtKB">
        <authorList>
            <consortium name="RefSeq"/>
        </authorList>
    </citation>
    <scope>IDENTIFICATION</scope>
    <source>
        <tissue evidence="4">Whole sample</tissue>
    </source>
</reference>
<keyword evidence="3" id="KW-1185">Reference proteome</keyword>